<keyword evidence="2" id="KW-1185">Reference proteome</keyword>
<dbReference type="KEGG" id="sphi:TS85_13490"/>
<sequence length="107" mass="11743">MPFSCTGPTYDQRILRAVGAEARALMAANPVNPAQPWVDIPEQALPPAIASLRPHDVTVYRWGVAITIKPFFDGGWGYEVPRKKGDFGMLPECYSEVGPGVFWHGPC</sequence>
<proteinExistence type="predicted"/>
<organism evidence="1 2">
    <name type="scientific">Sphingomonas hengshuiensis</name>
    <dbReference type="NCBI Taxonomy" id="1609977"/>
    <lineage>
        <taxon>Bacteria</taxon>
        <taxon>Pseudomonadati</taxon>
        <taxon>Pseudomonadota</taxon>
        <taxon>Alphaproteobacteria</taxon>
        <taxon>Sphingomonadales</taxon>
        <taxon>Sphingomonadaceae</taxon>
        <taxon>Sphingomonas</taxon>
    </lineage>
</organism>
<evidence type="ECO:0000313" key="1">
    <source>
        <dbReference type="EMBL" id="AJP72567.1"/>
    </source>
</evidence>
<accession>A0A7U4LFJ8</accession>
<protein>
    <submittedName>
        <fullName evidence="1">Uncharacterized protein</fullName>
    </submittedName>
</protein>
<dbReference type="EMBL" id="CP010836">
    <property type="protein sequence ID" value="AJP72567.1"/>
    <property type="molecule type" value="Genomic_DNA"/>
</dbReference>
<gene>
    <name evidence="1" type="ORF">TS85_13490</name>
</gene>
<reference evidence="1 2" key="1">
    <citation type="journal article" date="2015" name="Int. J. Syst. Evol. Microbiol.">
        <title>Sphingomonas hengshuiensis sp. nov., isolated from lake wetland.</title>
        <authorList>
            <person name="Wei S."/>
            <person name="Wang T."/>
            <person name="Liu H."/>
            <person name="Zhang C."/>
            <person name="Guo J."/>
            <person name="Wang Q."/>
            <person name="Liang K."/>
            <person name="Zhang Z."/>
        </authorList>
    </citation>
    <scope>NUCLEOTIDE SEQUENCE [LARGE SCALE GENOMIC DNA]</scope>
    <source>
        <strain evidence="1 2">WHSC-8</strain>
    </source>
</reference>
<evidence type="ECO:0000313" key="2">
    <source>
        <dbReference type="Proteomes" id="UP000032300"/>
    </source>
</evidence>
<dbReference type="Proteomes" id="UP000032300">
    <property type="component" value="Chromosome"/>
</dbReference>
<dbReference type="AlphaFoldDB" id="A0A7U4LFJ8"/>
<reference evidence="1 2" key="2">
    <citation type="submission" date="2015-02" db="EMBL/GenBank/DDBJ databases">
        <title>The complete genome of Sphingomonas hengshuiensis sp. WHSC-8 isolated from soil of Hengshui Lake.</title>
        <authorList>
            <person name="Wei S."/>
            <person name="Guo J."/>
            <person name="Su C."/>
            <person name="Wu R."/>
            <person name="Zhang Z."/>
            <person name="Liang K."/>
            <person name="Li H."/>
            <person name="Wang T."/>
            <person name="Liu H."/>
            <person name="Zhang C."/>
            <person name="Li Z."/>
            <person name="Wang Q."/>
            <person name="Meng J."/>
        </authorList>
    </citation>
    <scope>NUCLEOTIDE SEQUENCE [LARGE SCALE GENOMIC DNA]</scope>
    <source>
        <strain evidence="1 2">WHSC-8</strain>
    </source>
</reference>
<name>A0A7U4LFJ8_9SPHN</name>